<sequence>MKHRLTLSLLAMGFIVMAVMGLIEVISPNIAVSEAAVHIVLDATSVQEEDLVMTPAKAVLNTVVTAPTQAVHGWLDEPFITRIAQYKGQTLQQALSDFWRLCQQEDDCDARLQALSQHLTRERLELLRTYPPKLAQIQALLGDELMPQDIPLADKVARIQALHAQVWGEDASLLYFDEYQGYQFHLNAQALVDIQDPLTLVQALTALVQDASAGNEGVRDGQDRNTHRHDGSDSKNTLSITRYETALGLIPLGLSEADHQQVAAALAEQFLNVSQQHEIKRRQQQVMSQQHQVQDYQQGLMALYTQLEMQRASELAHLSPEAWQDYSKQQKTQFRTHFFNGLVNNAP</sequence>
<feature type="compositionally biased region" description="Basic and acidic residues" evidence="1">
    <location>
        <begin position="217"/>
        <end position="233"/>
    </location>
</feature>
<dbReference type="HOGENOM" id="CLU_798989_0_0_6"/>
<protein>
    <submittedName>
        <fullName evidence="2">Chromosome segregation ATPase</fullName>
    </submittedName>
</protein>
<evidence type="ECO:0000313" key="3">
    <source>
        <dbReference type="Proteomes" id="UP000001982"/>
    </source>
</evidence>
<evidence type="ECO:0000313" key="2">
    <source>
        <dbReference type="EMBL" id="ABE55620.1"/>
    </source>
</evidence>
<keyword evidence="3" id="KW-1185">Reference proteome</keyword>
<proteinExistence type="predicted"/>
<evidence type="ECO:0000256" key="1">
    <source>
        <dbReference type="SAM" id="MobiDB-lite"/>
    </source>
</evidence>
<feature type="region of interest" description="Disordered" evidence="1">
    <location>
        <begin position="213"/>
        <end position="237"/>
    </location>
</feature>
<dbReference type="KEGG" id="sdn:Sden_2340"/>
<dbReference type="RefSeq" id="WP_011496771.1">
    <property type="nucleotide sequence ID" value="NC_007954.1"/>
</dbReference>
<dbReference type="eggNOG" id="ENOG5032XGE">
    <property type="taxonomic scope" value="Bacteria"/>
</dbReference>
<dbReference type="OrthoDB" id="6316113at2"/>
<accession>Q12LQ6</accession>
<dbReference type="EMBL" id="CP000302">
    <property type="protein sequence ID" value="ABE55620.1"/>
    <property type="molecule type" value="Genomic_DNA"/>
</dbReference>
<dbReference type="AlphaFoldDB" id="Q12LQ6"/>
<gene>
    <name evidence="2" type="ordered locus">Sden_2340</name>
</gene>
<name>Q12LQ6_SHEDO</name>
<reference evidence="2 3" key="1">
    <citation type="submission" date="2006-03" db="EMBL/GenBank/DDBJ databases">
        <title>Complete sequence of Shewanella denitrificans OS217.</title>
        <authorList>
            <consortium name="US DOE Joint Genome Institute"/>
            <person name="Copeland A."/>
            <person name="Lucas S."/>
            <person name="Lapidus A."/>
            <person name="Barry K."/>
            <person name="Detter J.C."/>
            <person name="Glavina del Rio T."/>
            <person name="Hammon N."/>
            <person name="Israni S."/>
            <person name="Dalin E."/>
            <person name="Tice H."/>
            <person name="Pitluck S."/>
            <person name="Brettin T."/>
            <person name="Bruce D."/>
            <person name="Han C."/>
            <person name="Tapia R."/>
            <person name="Gilna P."/>
            <person name="Kiss H."/>
            <person name="Schmutz J."/>
            <person name="Larimer F."/>
            <person name="Land M."/>
            <person name="Hauser L."/>
            <person name="Kyrpides N."/>
            <person name="Lykidis A."/>
            <person name="Richardson P."/>
        </authorList>
    </citation>
    <scope>NUCLEOTIDE SEQUENCE [LARGE SCALE GENOMIC DNA]</scope>
    <source>
        <strain evidence="3">OS217 / ATCC BAA-1090 / DSM 15013</strain>
    </source>
</reference>
<dbReference type="Proteomes" id="UP000001982">
    <property type="component" value="Chromosome"/>
</dbReference>
<organism evidence="2 3">
    <name type="scientific">Shewanella denitrificans (strain OS217 / ATCC BAA-1090 / DSM 15013)</name>
    <dbReference type="NCBI Taxonomy" id="318161"/>
    <lineage>
        <taxon>Bacteria</taxon>
        <taxon>Pseudomonadati</taxon>
        <taxon>Pseudomonadota</taxon>
        <taxon>Gammaproteobacteria</taxon>
        <taxon>Alteromonadales</taxon>
        <taxon>Shewanellaceae</taxon>
        <taxon>Shewanella</taxon>
    </lineage>
</organism>